<dbReference type="InterPro" id="IPR001996">
    <property type="entry name" value="PTS_IIB_1"/>
</dbReference>
<dbReference type="RefSeq" id="WP_200773573.1">
    <property type="nucleotide sequence ID" value="NZ_BSYN01000001.1"/>
</dbReference>
<keyword evidence="4" id="KW-0762">Sugar transport</keyword>
<dbReference type="PANTHER" id="PTHR30009">
    <property type="entry name" value="CYTOCHROME C-TYPE SYNTHESIS PROTEIN AND PTS TRANSMEMBRANE COMPONENT"/>
    <property type="match status" value="1"/>
</dbReference>
<feature type="transmembrane region" description="Helical" evidence="12">
    <location>
        <begin position="64"/>
        <end position="85"/>
    </location>
</feature>
<dbReference type="GO" id="GO:0090563">
    <property type="term" value="F:protein-phosphocysteine-sugar phosphotransferase activity"/>
    <property type="evidence" value="ECO:0007669"/>
    <property type="project" value="TreeGrafter"/>
</dbReference>
<feature type="transmembrane region" description="Helical" evidence="12">
    <location>
        <begin position="372"/>
        <end position="388"/>
    </location>
</feature>
<dbReference type="GO" id="GO:0008982">
    <property type="term" value="F:protein-N(PI)-phosphohistidine-sugar phosphotransferase activity"/>
    <property type="evidence" value="ECO:0007669"/>
    <property type="project" value="InterPro"/>
</dbReference>
<keyword evidence="9 12" id="KW-1133">Transmembrane helix</keyword>
<dbReference type="GO" id="GO:0009401">
    <property type="term" value="P:phosphoenolpyruvate-dependent sugar phosphotransferase system"/>
    <property type="evidence" value="ECO:0007669"/>
    <property type="project" value="UniProtKB-KW"/>
</dbReference>
<dbReference type="InterPro" id="IPR018113">
    <property type="entry name" value="PTrfase_EIIB_Cys"/>
</dbReference>
<protein>
    <submittedName>
        <fullName evidence="15">PTS system IIB component, Glc family (TC 4.A.1)/PTS system IIC component, Glc family (TC 4.A.1)</fullName>
    </submittedName>
</protein>
<dbReference type="Gene3D" id="3.30.1360.60">
    <property type="entry name" value="Glucose permease domain IIB"/>
    <property type="match status" value="1"/>
</dbReference>
<feature type="transmembrane region" description="Helical" evidence="12">
    <location>
        <begin position="176"/>
        <end position="196"/>
    </location>
</feature>
<dbReference type="Pfam" id="PF00367">
    <property type="entry name" value="PTS_EIIB"/>
    <property type="match status" value="1"/>
</dbReference>
<feature type="transmembrane region" description="Helical" evidence="12">
    <location>
        <begin position="394"/>
        <end position="415"/>
    </location>
</feature>
<dbReference type="GO" id="GO:0005886">
    <property type="term" value="C:plasma membrane"/>
    <property type="evidence" value="ECO:0007669"/>
    <property type="project" value="UniProtKB-SubCell"/>
</dbReference>
<gene>
    <name evidence="15" type="ORF">SAMN05660923_00030</name>
</gene>
<evidence type="ECO:0000256" key="8">
    <source>
        <dbReference type="ARBA" id="ARBA00022777"/>
    </source>
</evidence>
<dbReference type="Proteomes" id="UP000198828">
    <property type="component" value="Unassembled WGS sequence"/>
</dbReference>
<keyword evidence="10 12" id="KW-0472">Membrane</keyword>
<dbReference type="InterPro" id="IPR013013">
    <property type="entry name" value="PTS_EIIC_1"/>
</dbReference>
<dbReference type="InterPro" id="IPR036878">
    <property type="entry name" value="Glu_permease_IIB"/>
</dbReference>
<keyword evidence="7 12" id="KW-0812">Transmembrane</keyword>
<evidence type="ECO:0000256" key="6">
    <source>
        <dbReference type="ARBA" id="ARBA00022683"/>
    </source>
</evidence>
<feature type="transmembrane region" description="Helical" evidence="12">
    <location>
        <begin position="20"/>
        <end position="44"/>
    </location>
</feature>
<evidence type="ECO:0000256" key="2">
    <source>
        <dbReference type="ARBA" id="ARBA00022448"/>
    </source>
</evidence>
<keyword evidence="3" id="KW-1003">Cell membrane</keyword>
<dbReference type="InterPro" id="IPR050429">
    <property type="entry name" value="PTS_Glucose_EIICBA"/>
</dbReference>
<feature type="transmembrane region" description="Helical" evidence="12">
    <location>
        <begin position="340"/>
        <end position="365"/>
    </location>
</feature>
<dbReference type="PROSITE" id="PS01035">
    <property type="entry name" value="PTS_EIIB_TYPE_1_CYS"/>
    <property type="match status" value="1"/>
</dbReference>
<accession>A0A1H2Q224</accession>
<dbReference type="AlphaFoldDB" id="A0A1H2Q224"/>
<dbReference type="PANTHER" id="PTHR30009:SF24">
    <property type="entry name" value="PTS SYSTEM, IIBC COMPONENT"/>
    <property type="match status" value="1"/>
</dbReference>
<keyword evidence="8" id="KW-0418">Kinase</keyword>
<reference evidence="15 16" key="1">
    <citation type="submission" date="2016-10" db="EMBL/GenBank/DDBJ databases">
        <authorList>
            <person name="de Groot N.N."/>
        </authorList>
    </citation>
    <scope>NUCLEOTIDE SEQUENCE [LARGE SCALE GENOMIC DNA]</scope>
    <source>
        <strain evidence="15 16">DSM 23310</strain>
    </source>
</reference>
<dbReference type="PROSITE" id="PS51103">
    <property type="entry name" value="PTS_EIIC_TYPE_1"/>
    <property type="match status" value="1"/>
</dbReference>
<dbReference type="SUPFAM" id="SSF55604">
    <property type="entry name" value="Glucose permease domain IIB"/>
    <property type="match status" value="1"/>
</dbReference>
<feature type="transmembrane region" description="Helical" evidence="12">
    <location>
        <begin position="288"/>
        <end position="305"/>
    </location>
</feature>
<feature type="transmembrane region" description="Helical" evidence="12">
    <location>
        <begin position="92"/>
        <end position="113"/>
    </location>
</feature>
<evidence type="ECO:0000256" key="7">
    <source>
        <dbReference type="ARBA" id="ARBA00022692"/>
    </source>
</evidence>
<keyword evidence="16" id="KW-1185">Reference proteome</keyword>
<keyword evidence="6" id="KW-0598">Phosphotransferase system</keyword>
<feature type="active site" description="Phosphocysteine intermediate; for EIIB activity" evidence="11">
    <location>
        <position position="464"/>
    </location>
</feature>
<feature type="domain" description="PTS EIIC type-1" evidence="14">
    <location>
        <begin position="5"/>
        <end position="427"/>
    </location>
</feature>
<name>A0A1H2Q224_9FIRM</name>
<dbReference type="EMBL" id="FNNG01000001">
    <property type="protein sequence ID" value="SDW01143.1"/>
    <property type="molecule type" value="Genomic_DNA"/>
</dbReference>
<dbReference type="NCBIfam" id="TIGR00826">
    <property type="entry name" value="EIIB_glc"/>
    <property type="match status" value="1"/>
</dbReference>
<feature type="transmembrane region" description="Helical" evidence="12">
    <location>
        <begin position="133"/>
        <end position="155"/>
    </location>
</feature>
<feature type="domain" description="PTS EIIB type-1" evidence="13">
    <location>
        <begin position="442"/>
        <end position="523"/>
    </location>
</feature>
<dbReference type="CDD" id="cd00212">
    <property type="entry name" value="PTS_IIB_glc"/>
    <property type="match status" value="1"/>
</dbReference>
<organism evidence="15 16">
    <name type="scientific">Tepidimicrobium xylanilyticum</name>
    <dbReference type="NCBI Taxonomy" id="1123352"/>
    <lineage>
        <taxon>Bacteria</taxon>
        <taxon>Bacillati</taxon>
        <taxon>Bacillota</taxon>
        <taxon>Tissierellia</taxon>
        <taxon>Tissierellales</taxon>
        <taxon>Tepidimicrobiaceae</taxon>
        <taxon>Tepidimicrobium</taxon>
    </lineage>
</organism>
<proteinExistence type="predicted"/>
<feature type="transmembrane region" description="Helical" evidence="12">
    <location>
        <begin position="202"/>
        <end position="228"/>
    </location>
</feature>
<evidence type="ECO:0000256" key="11">
    <source>
        <dbReference type="PROSITE-ProRule" id="PRU00421"/>
    </source>
</evidence>
<evidence type="ECO:0000256" key="4">
    <source>
        <dbReference type="ARBA" id="ARBA00022597"/>
    </source>
</evidence>
<evidence type="ECO:0000256" key="9">
    <source>
        <dbReference type="ARBA" id="ARBA00022989"/>
    </source>
</evidence>
<evidence type="ECO:0000256" key="12">
    <source>
        <dbReference type="SAM" id="Phobius"/>
    </source>
</evidence>
<dbReference type="PROSITE" id="PS51098">
    <property type="entry name" value="PTS_EIIB_TYPE_1"/>
    <property type="match status" value="1"/>
</dbReference>
<evidence type="ECO:0000256" key="5">
    <source>
        <dbReference type="ARBA" id="ARBA00022679"/>
    </source>
</evidence>
<keyword evidence="2" id="KW-0813">Transport</keyword>
<dbReference type="GO" id="GO:0016301">
    <property type="term" value="F:kinase activity"/>
    <property type="evidence" value="ECO:0007669"/>
    <property type="project" value="UniProtKB-KW"/>
</dbReference>
<evidence type="ECO:0000259" key="13">
    <source>
        <dbReference type="PROSITE" id="PS51098"/>
    </source>
</evidence>
<evidence type="ECO:0000313" key="16">
    <source>
        <dbReference type="Proteomes" id="UP000198828"/>
    </source>
</evidence>
<dbReference type="Pfam" id="PF02378">
    <property type="entry name" value="PTS_EIIC"/>
    <property type="match status" value="1"/>
</dbReference>
<evidence type="ECO:0000313" key="15">
    <source>
        <dbReference type="EMBL" id="SDW01143.1"/>
    </source>
</evidence>
<comment type="subcellular location">
    <subcellularLocation>
        <location evidence="1">Cell membrane</location>
        <topology evidence="1">Multi-pass membrane protein</topology>
    </subcellularLocation>
</comment>
<evidence type="ECO:0000256" key="10">
    <source>
        <dbReference type="ARBA" id="ARBA00023136"/>
    </source>
</evidence>
<dbReference type="InterPro" id="IPR003352">
    <property type="entry name" value="PTS_EIIC"/>
</dbReference>
<sequence>MTKRQKLNEAIQRFGRSLLLPIAVMAPVGMILGLTGALVQSYMIEKLPFLGTPTLNTILISLRDIANVIFNNTPILFAMGVAYGVSKKEKGIAVFSSIISYLILNATINVWLIATGNLASAEEMAQVGQGMVLGIQTLRLDVLGGIISGLIAAILTDRYHDKELPVAFAFFSGKKFVPIVSIGVTIIVGLIVPFIWQYVTKALISMSSLILSGYIGVFLNIVMVRLLIPFGLHHVWSAMLRFTPAGGVYTIAGEEFVGVLPALNKILFDLGPSHEAWEMVPSLTRFMAQNQMLVTLFMIPAIGLAMYKTAYDKNKKFVKGIILTMVLTPFLGNVTEPMEFSFLFIAPLLYIWYVFLAASGAVVLAALKTGVGYIRGTIFDFAIFGLMYENTKWYNILIVGIPLAIITYFTFSWAIKKFNIPTPGREEDDIEYNALLQEKRYDEIAKIVIEALGGRQNIVNVENCVTRLRIDLKDMHIVDKERLKESGTSGIFFPAKNHIHIVFGPSVEFVKNAVDSALQGKVV</sequence>
<evidence type="ECO:0000256" key="1">
    <source>
        <dbReference type="ARBA" id="ARBA00004651"/>
    </source>
</evidence>
<evidence type="ECO:0000259" key="14">
    <source>
        <dbReference type="PROSITE" id="PS51103"/>
    </source>
</evidence>
<evidence type="ECO:0000256" key="3">
    <source>
        <dbReference type="ARBA" id="ARBA00022475"/>
    </source>
</evidence>
<keyword evidence="5" id="KW-0808">Transferase</keyword>